<sequence>MKIVVIFYHLPSFLVLLMQKNCTERDAEAADIAVDNLDSWDALHKNHIAYAQCDDGSIAKGNSVAMARRLTDKWQEIAKLQSLRNRDSGFENIL</sequence>
<evidence type="ECO:0000313" key="1">
    <source>
        <dbReference type="EMBL" id="MFD3224981.1"/>
    </source>
</evidence>
<evidence type="ECO:0000313" key="2">
    <source>
        <dbReference type="Proteomes" id="UP001598201"/>
    </source>
</evidence>
<proteinExistence type="predicted"/>
<dbReference type="EMBL" id="JBHUCJ010000039">
    <property type="protein sequence ID" value="MFD3224981.1"/>
    <property type="molecule type" value="Genomic_DNA"/>
</dbReference>
<organism evidence="1 2">
    <name type="scientific">Rahnella sp. (strain Y9602)</name>
    <dbReference type="NCBI Taxonomy" id="2703885"/>
    <lineage>
        <taxon>Bacteria</taxon>
        <taxon>Pseudomonadati</taxon>
        <taxon>Pseudomonadota</taxon>
        <taxon>Gammaproteobacteria</taxon>
        <taxon>Enterobacterales</taxon>
        <taxon>Yersiniaceae</taxon>
        <taxon>Rahnella</taxon>
    </lineage>
</organism>
<protein>
    <submittedName>
        <fullName evidence="1">Uncharacterized protein</fullName>
    </submittedName>
</protein>
<accession>A0ABW6C9Y2</accession>
<gene>
    <name evidence="1" type="ORF">ACFPK4_15690</name>
</gene>
<reference evidence="1 2" key="1">
    <citation type="submission" date="2024-09" db="EMBL/GenBank/DDBJ databases">
        <title>Genomes of Rahnella.</title>
        <authorList>
            <person name="Mnguni F.C."/>
            <person name="Shin G.Y."/>
            <person name="Coutinho T."/>
        </authorList>
    </citation>
    <scope>NUCLEOTIDE SEQUENCE [LARGE SCALE GENOMIC DNA]</scope>
    <source>
        <strain evidence="1 2">20WA0057</strain>
    </source>
</reference>
<comment type="caution">
    <text evidence="1">The sequence shown here is derived from an EMBL/GenBank/DDBJ whole genome shotgun (WGS) entry which is preliminary data.</text>
</comment>
<name>A0ABW6C9Y2_RAHSY</name>
<dbReference type="Proteomes" id="UP001598201">
    <property type="component" value="Unassembled WGS sequence"/>
</dbReference>
<dbReference type="RefSeq" id="WP_240433028.1">
    <property type="nucleotide sequence ID" value="NZ_CP093328.1"/>
</dbReference>
<keyword evidence="2" id="KW-1185">Reference proteome</keyword>
<dbReference type="GeneID" id="95418331"/>